<comment type="caution">
    <text evidence="2">The sequence shown here is derived from an EMBL/GenBank/DDBJ whole genome shotgun (WGS) entry which is preliminary data.</text>
</comment>
<feature type="non-terminal residue" evidence="2">
    <location>
        <position position="283"/>
    </location>
</feature>
<evidence type="ECO:0000313" key="2">
    <source>
        <dbReference type="EMBL" id="KAF8452785.1"/>
    </source>
</evidence>
<evidence type="ECO:0000256" key="1">
    <source>
        <dbReference type="SAM" id="MobiDB-lite"/>
    </source>
</evidence>
<organism evidence="2 3">
    <name type="scientific">Boletus edulis BED1</name>
    <dbReference type="NCBI Taxonomy" id="1328754"/>
    <lineage>
        <taxon>Eukaryota</taxon>
        <taxon>Fungi</taxon>
        <taxon>Dikarya</taxon>
        <taxon>Basidiomycota</taxon>
        <taxon>Agaricomycotina</taxon>
        <taxon>Agaricomycetes</taxon>
        <taxon>Agaricomycetidae</taxon>
        <taxon>Boletales</taxon>
        <taxon>Boletineae</taxon>
        <taxon>Boletaceae</taxon>
        <taxon>Boletoideae</taxon>
        <taxon>Boletus</taxon>
    </lineage>
</organism>
<keyword evidence="3" id="KW-1185">Reference proteome</keyword>
<proteinExistence type="predicted"/>
<dbReference type="Proteomes" id="UP001194468">
    <property type="component" value="Unassembled WGS sequence"/>
</dbReference>
<reference evidence="2" key="1">
    <citation type="submission" date="2019-10" db="EMBL/GenBank/DDBJ databases">
        <authorList>
            <consortium name="DOE Joint Genome Institute"/>
            <person name="Kuo A."/>
            <person name="Miyauchi S."/>
            <person name="Kiss E."/>
            <person name="Drula E."/>
            <person name="Kohler A."/>
            <person name="Sanchez-Garcia M."/>
            <person name="Andreopoulos B."/>
            <person name="Barry K.W."/>
            <person name="Bonito G."/>
            <person name="Buee M."/>
            <person name="Carver A."/>
            <person name="Chen C."/>
            <person name="Cichocki N."/>
            <person name="Clum A."/>
            <person name="Culley D."/>
            <person name="Crous P.W."/>
            <person name="Fauchery L."/>
            <person name="Girlanda M."/>
            <person name="Hayes R."/>
            <person name="Keri Z."/>
            <person name="LaButti K."/>
            <person name="Lipzen A."/>
            <person name="Lombard V."/>
            <person name="Magnuson J."/>
            <person name="Maillard F."/>
            <person name="Morin E."/>
            <person name="Murat C."/>
            <person name="Nolan M."/>
            <person name="Ohm R."/>
            <person name="Pangilinan J."/>
            <person name="Pereira M."/>
            <person name="Perotto S."/>
            <person name="Peter M."/>
            <person name="Riley R."/>
            <person name="Sitrit Y."/>
            <person name="Stielow B."/>
            <person name="Szollosi G."/>
            <person name="Zifcakova L."/>
            <person name="Stursova M."/>
            <person name="Spatafora J.W."/>
            <person name="Tedersoo L."/>
            <person name="Vaario L.-M."/>
            <person name="Yamada A."/>
            <person name="Yan M."/>
            <person name="Wang P."/>
            <person name="Xu J."/>
            <person name="Bruns T."/>
            <person name="Baldrian P."/>
            <person name="Vilgalys R."/>
            <person name="Henrissat B."/>
            <person name="Grigoriev I.V."/>
            <person name="Hibbett D."/>
            <person name="Nagy L.G."/>
            <person name="Martin F.M."/>
        </authorList>
    </citation>
    <scope>NUCLEOTIDE SEQUENCE</scope>
    <source>
        <strain evidence="2">BED1</strain>
    </source>
</reference>
<feature type="non-terminal residue" evidence="2">
    <location>
        <position position="1"/>
    </location>
</feature>
<feature type="region of interest" description="Disordered" evidence="1">
    <location>
        <begin position="132"/>
        <end position="156"/>
    </location>
</feature>
<dbReference type="AlphaFoldDB" id="A0AAD4GLT9"/>
<protein>
    <submittedName>
        <fullName evidence="2">Uncharacterized protein</fullName>
    </submittedName>
</protein>
<accession>A0AAD4GLT9</accession>
<reference evidence="2" key="2">
    <citation type="journal article" date="2020" name="Nat. Commun.">
        <title>Large-scale genome sequencing of mycorrhizal fungi provides insights into the early evolution of symbiotic traits.</title>
        <authorList>
            <person name="Miyauchi S."/>
            <person name="Kiss E."/>
            <person name="Kuo A."/>
            <person name="Drula E."/>
            <person name="Kohler A."/>
            <person name="Sanchez-Garcia M."/>
            <person name="Morin E."/>
            <person name="Andreopoulos B."/>
            <person name="Barry K.W."/>
            <person name="Bonito G."/>
            <person name="Buee M."/>
            <person name="Carver A."/>
            <person name="Chen C."/>
            <person name="Cichocki N."/>
            <person name="Clum A."/>
            <person name="Culley D."/>
            <person name="Crous P.W."/>
            <person name="Fauchery L."/>
            <person name="Girlanda M."/>
            <person name="Hayes R.D."/>
            <person name="Keri Z."/>
            <person name="LaButti K."/>
            <person name="Lipzen A."/>
            <person name="Lombard V."/>
            <person name="Magnuson J."/>
            <person name="Maillard F."/>
            <person name="Murat C."/>
            <person name="Nolan M."/>
            <person name="Ohm R.A."/>
            <person name="Pangilinan J."/>
            <person name="Pereira M.F."/>
            <person name="Perotto S."/>
            <person name="Peter M."/>
            <person name="Pfister S."/>
            <person name="Riley R."/>
            <person name="Sitrit Y."/>
            <person name="Stielow J.B."/>
            <person name="Szollosi G."/>
            <person name="Zifcakova L."/>
            <person name="Stursova M."/>
            <person name="Spatafora J.W."/>
            <person name="Tedersoo L."/>
            <person name="Vaario L.M."/>
            <person name="Yamada A."/>
            <person name="Yan M."/>
            <person name="Wang P."/>
            <person name="Xu J."/>
            <person name="Bruns T."/>
            <person name="Baldrian P."/>
            <person name="Vilgalys R."/>
            <person name="Dunand C."/>
            <person name="Henrissat B."/>
            <person name="Grigoriev I.V."/>
            <person name="Hibbett D."/>
            <person name="Nagy L.G."/>
            <person name="Martin F.M."/>
        </authorList>
    </citation>
    <scope>NUCLEOTIDE SEQUENCE</scope>
    <source>
        <strain evidence="2">BED1</strain>
    </source>
</reference>
<name>A0AAD4GLT9_BOLED</name>
<dbReference type="EMBL" id="WHUW01000001">
    <property type="protein sequence ID" value="KAF8452785.1"/>
    <property type="molecule type" value="Genomic_DNA"/>
</dbReference>
<sequence length="283" mass="30946">LSRCYKLFREEFPETWSDILDTFEEMEAVGGMDQTVSQRQQLFARLVKNLRQTFSGMAKAHRFEGVFIMAGSVVNQDGGLGHVFSTAGAVDFFAERCRADDNDIVGHFKAHIYHKASLTHLALLFEDGKNDGGSAAKKDEGGSAAKKDEGGRTHHTEKVGCQWATGKLFPWKGLPSRLAKSGVVCYNYPDSVPFPGQERQSRMKGGSKGISDLTLPECTTLLAALGDDSKEGLYFKSALSDSRGILQASLMPVIYGTAPAHNSHQTHGKRMYANLTVDRKGPP</sequence>
<evidence type="ECO:0000313" key="3">
    <source>
        <dbReference type="Proteomes" id="UP001194468"/>
    </source>
</evidence>
<gene>
    <name evidence="2" type="ORF">L210DRAFT_814470</name>
</gene>